<comment type="caution">
    <text evidence="2">The sequence shown here is derived from an EMBL/GenBank/DDBJ whole genome shotgun (WGS) entry which is preliminary data.</text>
</comment>
<evidence type="ECO:0000313" key="3">
    <source>
        <dbReference type="Proteomes" id="UP000034182"/>
    </source>
</evidence>
<dbReference type="GO" id="GO:0005737">
    <property type="term" value="C:cytoplasm"/>
    <property type="evidence" value="ECO:0007669"/>
    <property type="project" value="TreeGrafter"/>
</dbReference>
<dbReference type="EMBL" id="LAQI01000071">
    <property type="protein sequence ID" value="KKY22929.1"/>
    <property type="molecule type" value="Genomic_DNA"/>
</dbReference>
<dbReference type="PANTHER" id="PTHR28086:SF1">
    <property type="entry name" value="CU(2+) SUPPRESSING AND BLEOMYCIN SENSITIVE PROTEIN 1"/>
    <property type="match status" value="1"/>
</dbReference>
<dbReference type="InterPro" id="IPR018810">
    <property type="entry name" value="UPF0662"/>
</dbReference>
<reference evidence="2 3" key="1">
    <citation type="submission" date="2015-03" db="EMBL/GenBank/DDBJ databases">
        <authorList>
            <person name="Morales-Cruz A."/>
            <person name="Amrine K.C."/>
            <person name="Cantu D."/>
        </authorList>
    </citation>
    <scope>NUCLEOTIDE SEQUENCE [LARGE SCALE GENOMIC DNA]</scope>
    <source>
        <strain evidence="2">DS831</strain>
    </source>
</reference>
<dbReference type="Proteomes" id="UP000034182">
    <property type="component" value="Unassembled WGS sequence"/>
</dbReference>
<proteinExistence type="predicted"/>
<organism evidence="2 3">
    <name type="scientific">Diplodia seriata</name>
    <dbReference type="NCBI Taxonomy" id="420778"/>
    <lineage>
        <taxon>Eukaryota</taxon>
        <taxon>Fungi</taxon>
        <taxon>Dikarya</taxon>
        <taxon>Ascomycota</taxon>
        <taxon>Pezizomycotina</taxon>
        <taxon>Dothideomycetes</taxon>
        <taxon>Dothideomycetes incertae sedis</taxon>
        <taxon>Botryosphaeriales</taxon>
        <taxon>Botryosphaeriaceae</taxon>
        <taxon>Diplodia</taxon>
    </lineage>
</organism>
<evidence type="ECO:0000256" key="1">
    <source>
        <dbReference type="SAM" id="MobiDB-lite"/>
    </source>
</evidence>
<dbReference type="PANTHER" id="PTHR28086">
    <property type="entry name" value="UPF0662 PROTEIN YPL260W"/>
    <property type="match status" value="1"/>
</dbReference>
<feature type="region of interest" description="Disordered" evidence="1">
    <location>
        <begin position="349"/>
        <end position="373"/>
    </location>
</feature>
<evidence type="ECO:0000313" key="2">
    <source>
        <dbReference type="EMBL" id="KKY22929.1"/>
    </source>
</evidence>
<reference evidence="2 3" key="2">
    <citation type="submission" date="2015-05" db="EMBL/GenBank/DDBJ databases">
        <title>Distinctive expansion of gene families associated with plant cell wall degradation and secondary metabolism in the genomes of grapevine trunk pathogens.</title>
        <authorList>
            <person name="Lawrence D.P."/>
            <person name="Travadon R."/>
            <person name="Rolshausen P.E."/>
            <person name="Baumgartner K."/>
        </authorList>
    </citation>
    <scope>NUCLEOTIDE SEQUENCE [LARGE SCALE GENOMIC DNA]</scope>
    <source>
        <strain evidence="2">DS831</strain>
    </source>
</reference>
<gene>
    <name evidence="2" type="ORF">UCDDS831_g03363</name>
</gene>
<protein>
    <submittedName>
        <fullName evidence="2">Uncharacterized protein</fullName>
    </submittedName>
</protein>
<sequence length="373" mass="43249">MTDSPAVRAPLDPQEQPILDQLLSIRTQLELLRADKSTYVKSEDVIRLYGNIIEQVERVNQLRTHKRLEQNRVDTVLDDCFQLISLAYMAIGKNHEAPATYSAVSTMKRLLDHLYEAAFFSPKDLDSIEHRLHEYRASVERGKETYSPHLITLLEARMDVCQELLGKLQHTLEKLSSELRPTYEKLVSLLRSLSACNTRSKYPASEVKQLHEQLERIAEDVQGGNQLDVRDSEQERYAQVIEHMQIRPMDAAPEGDELVKDLFARCTLWHDIIEQRQGKIDDKFADVYKKLLTIRTQLEKLQLTQAWSLRETDLYSFQRQLDRIDESRVDGNFLDALECFELAYELRTAAEEESEDESETVQQSTEPPRVEAQ</sequence>
<dbReference type="GO" id="GO:0005634">
    <property type="term" value="C:nucleus"/>
    <property type="evidence" value="ECO:0007669"/>
    <property type="project" value="TreeGrafter"/>
</dbReference>
<dbReference type="AlphaFoldDB" id="A0A0G2EKR3"/>
<accession>A0A0G2EKR3</accession>
<dbReference type="Pfam" id="PF10303">
    <property type="entry name" value="DUF2408"/>
    <property type="match status" value="1"/>
</dbReference>
<name>A0A0G2EKR3_9PEZI</name>